<evidence type="ECO:0000256" key="6">
    <source>
        <dbReference type="SAM" id="MobiDB-lite"/>
    </source>
</evidence>
<evidence type="ECO:0000313" key="9">
    <source>
        <dbReference type="Proteomes" id="UP001214628"/>
    </source>
</evidence>
<keyword evidence="9" id="KW-1185">Reference proteome</keyword>
<dbReference type="EC" id="1.6.99.1" evidence="8"/>
<dbReference type="InterPro" id="IPR003604">
    <property type="entry name" value="Matrin/U1-like-C_Znf_C2H2"/>
</dbReference>
<dbReference type="PANTHER" id="PTHR13173:SF10">
    <property type="entry name" value="WW DOMAIN-BINDING PROTEIN 4"/>
    <property type="match status" value="1"/>
</dbReference>
<organism evidence="8 9">
    <name type="scientific">Malassezia psittaci</name>
    <dbReference type="NCBI Taxonomy" id="1821823"/>
    <lineage>
        <taxon>Eukaryota</taxon>
        <taxon>Fungi</taxon>
        <taxon>Dikarya</taxon>
        <taxon>Basidiomycota</taxon>
        <taxon>Ustilaginomycotina</taxon>
        <taxon>Malasseziomycetes</taxon>
        <taxon>Malasseziales</taxon>
        <taxon>Malasseziaceae</taxon>
        <taxon>Malassezia</taxon>
    </lineage>
</organism>
<dbReference type="SUPFAM" id="SSF57667">
    <property type="entry name" value="beta-beta-alpha zinc fingers"/>
    <property type="match status" value="1"/>
</dbReference>
<feature type="domain" description="Matrin-type" evidence="7">
    <location>
        <begin position="11"/>
        <end position="42"/>
    </location>
</feature>
<keyword evidence="4" id="KW-0862">Zinc</keyword>
<dbReference type="PANTHER" id="PTHR13173">
    <property type="entry name" value="WW DOMAIN BINDING PROTEIN 4"/>
    <property type="match status" value="1"/>
</dbReference>
<keyword evidence="8" id="KW-0560">Oxidoreductase</keyword>
<name>A0AAF0FEJ0_9BASI</name>
<dbReference type="EMBL" id="CP118382">
    <property type="protein sequence ID" value="WFD45279.1"/>
    <property type="molecule type" value="Genomic_DNA"/>
</dbReference>
<evidence type="ECO:0000256" key="2">
    <source>
        <dbReference type="ARBA" id="ARBA00022723"/>
    </source>
</evidence>
<dbReference type="Proteomes" id="UP001214628">
    <property type="component" value="Chromosome 8"/>
</dbReference>
<feature type="region of interest" description="Disordered" evidence="6">
    <location>
        <begin position="144"/>
        <end position="277"/>
    </location>
</feature>
<feature type="compositionally biased region" description="Low complexity" evidence="6">
    <location>
        <begin position="239"/>
        <end position="256"/>
    </location>
</feature>
<keyword evidence="2" id="KW-0479">Metal-binding</keyword>
<comment type="subcellular location">
    <subcellularLocation>
        <location evidence="1">Nucleus</location>
    </subcellularLocation>
</comment>
<feature type="compositionally biased region" description="Basic and acidic residues" evidence="6">
    <location>
        <begin position="265"/>
        <end position="277"/>
    </location>
</feature>
<feature type="compositionally biased region" description="Basic and acidic residues" evidence="6">
    <location>
        <begin position="70"/>
        <end position="90"/>
    </location>
</feature>
<dbReference type="GO" id="GO:0003723">
    <property type="term" value="F:RNA binding"/>
    <property type="evidence" value="ECO:0007669"/>
    <property type="project" value="TreeGrafter"/>
</dbReference>
<proteinExistence type="predicted"/>
<evidence type="ECO:0000259" key="7">
    <source>
        <dbReference type="PROSITE" id="PS50171"/>
    </source>
</evidence>
<dbReference type="PROSITE" id="PS50171">
    <property type="entry name" value="ZF_MATRIN"/>
    <property type="match status" value="1"/>
</dbReference>
<dbReference type="GO" id="GO:0071011">
    <property type="term" value="C:precatalytic spliceosome"/>
    <property type="evidence" value="ECO:0007669"/>
    <property type="project" value="TreeGrafter"/>
</dbReference>
<dbReference type="GO" id="GO:0008270">
    <property type="term" value="F:zinc ion binding"/>
    <property type="evidence" value="ECO:0007669"/>
    <property type="project" value="UniProtKB-KW"/>
</dbReference>
<evidence type="ECO:0000256" key="5">
    <source>
        <dbReference type="ARBA" id="ARBA00023242"/>
    </source>
</evidence>
<dbReference type="AlphaFoldDB" id="A0AAF0FEJ0"/>
<evidence type="ECO:0000313" key="8">
    <source>
        <dbReference type="EMBL" id="WFD45279.1"/>
    </source>
</evidence>
<dbReference type="InterPro" id="IPR000690">
    <property type="entry name" value="Matrin/U1-C_Znf_C2H2"/>
</dbReference>
<keyword evidence="3" id="KW-0863">Zinc-finger</keyword>
<reference evidence="8" key="1">
    <citation type="submission" date="2023-02" db="EMBL/GenBank/DDBJ databases">
        <title>Mating type loci evolution in Malassezia.</title>
        <authorList>
            <person name="Coelho M.A."/>
        </authorList>
    </citation>
    <scope>NUCLEOTIDE SEQUENCE</scope>
    <source>
        <strain evidence="8">CBS 14136</strain>
    </source>
</reference>
<accession>A0AAF0FEJ0</accession>
<dbReference type="InterPro" id="IPR013085">
    <property type="entry name" value="U1-CZ_Znf_C2H2"/>
</dbReference>
<gene>
    <name evidence="8" type="ORF">MPSI1_003961</name>
</gene>
<evidence type="ECO:0000256" key="1">
    <source>
        <dbReference type="ARBA" id="ARBA00004123"/>
    </source>
</evidence>
<keyword evidence="5" id="KW-0539">Nucleus</keyword>
<dbReference type="GO" id="GO:0000398">
    <property type="term" value="P:mRNA splicing, via spliceosome"/>
    <property type="evidence" value="ECO:0007669"/>
    <property type="project" value="InterPro"/>
</dbReference>
<feature type="region of interest" description="Disordered" evidence="6">
    <location>
        <begin position="70"/>
        <end position="96"/>
    </location>
</feature>
<sequence length="277" mass="31605">MADVWISRKRWTCKYCNVTINDDVPSRQHHESGMRHKNNVARSLRGLYKDNQLKRQEEAQHAREIAQIEQAAEKSHRYQDIPRSAREKQAKVYAPTPQAWKPADKLASYTSAKALGISDEDEQAWQATFALRKGAADVGEWESVENGADTSDASPAEISKADQSLDQASYPRTERQKAREFALDERRLTDEQTDDLDDLPAVVLKRPRTQIKHEDIETPSVPSTHTVQGTDSKIKMEPDSPSTSTQNQQDQDQDTNLFRKRKARRQDTKITRSESFA</sequence>
<dbReference type="SMART" id="SM00451">
    <property type="entry name" value="ZnF_U1"/>
    <property type="match status" value="1"/>
</dbReference>
<feature type="compositionally biased region" description="Polar residues" evidence="6">
    <location>
        <begin position="220"/>
        <end position="231"/>
    </location>
</feature>
<evidence type="ECO:0000256" key="3">
    <source>
        <dbReference type="ARBA" id="ARBA00022771"/>
    </source>
</evidence>
<evidence type="ECO:0000256" key="4">
    <source>
        <dbReference type="ARBA" id="ARBA00022833"/>
    </source>
</evidence>
<dbReference type="InterPro" id="IPR040023">
    <property type="entry name" value="WBP4"/>
</dbReference>
<dbReference type="GO" id="GO:0003959">
    <property type="term" value="F:NADPH dehydrogenase activity"/>
    <property type="evidence" value="ECO:0007669"/>
    <property type="project" value="UniProtKB-EC"/>
</dbReference>
<feature type="compositionally biased region" description="Basic and acidic residues" evidence="6">
    <location>
        <begin position="172"/>
        <end position="190"/>
    </location>
</feature>
<dbReference type="Gene3D" id="3.30.160.60">
    <property type="entry name" value="Classic Zinc Finger"/>
    <property type="match status" value="1"/>
</dbReference>
<dbReference type="Pfam" id="PF06220">
    <property type="entry name" value="zf-U1"/>
    <property type="match status" value="1"/>
</dbReference>
<dbReference type="InterPro" id="IPR036236">
    <property type="entry name" value="Znf_C2H2_sf"/>
</dbReference>
<protein>
    <submittedName>
        <fullName evidence="8">NADPH dehydrogenase</fullName>
        <ecNumber evidence="8">1.6.99.1</ecNumber>
    </submittedName>
</protein>